<dbReference type="Proteomes" id="UP000823927">
    <property type="component" value="Unassembled WGS sequence"/>
</dbReference>
<evidence type="ECO:0000313" key="7">
    <source>
        <dbReference type="Proteomes" id="UP000823927"/>
    </source>
</evidence>
<protein>
    <submittedName>
        <fullName evidence="6">ATP-binding cassette domain-containing protein</fullName>
    </submittedName>
</protein>
<dbReference type="PROSITE" id="PS00211">
    <property type="entry name" value="ABC_TRANSPORTER_1"/>
    <property type="match status" value="1"/>
</dbReference>
<feature type="domain" description="ABC transporter" evidence="5">
    <location>
        <begin position="22"/>
        <end position="255"/>
    </location>
</feature>
<dbReference type="InterPro" id="IPR027417">
    <property type="entry name" value="P-loop_NTPase"/>
</dbReference>
<dbReference type="Gene3D" id="3.40.50.300">
    <property type="entry name" value="P-loop containing nucleotide triphosphate hydrolases"/>
    <property type="match status" value="1"/>
</dbReference>
<dbReference type="AlphaFoldDB" id="A0A9D1JQG7"/>
<evidence type="ECO:0000256" key="4">
    <source>
        <dbReference type="ARBA" id="ARBA00022840"/>
    </source>
</evidence>
<evidence type="ECO:0000256" key="3">
    <source>
        <dbReference type="ARBA" id="ARBA00022741"/>
    </source>
</evidence>
<keyword evidence="2" id="KW-0813">Transport</keyword>
<keyword evidence="4 6" id="KW-0067">ATP-binding</keyword>
<reference evidence="6" key="1">
    <citation type="submission" date="2020-10" db="EMBL/GenBank/DDBJ databases">
        <authorList>
            <person name="Gilroy R."/>
        </authorList>
    </citation>
    <scope>NUCLEOTIDE SEQUENCE</scope>
    <source>
        <strain evidence="6">CHK178-757</strain>
    </source>
</reference>
<dbReference type="SMART" id="SM00382">
    <property type="entry name" value="AAA"/>
    <property type="match status" value="1"/>
</dbReference>
<sequence length="266" mass="29505">MEFLERNFSGVSGKDAVHSKAVCTQELTKVFGRREVISKCSMTVEQGTIYGFLGKNGAGKTTMFKLLLGLLKPTAGTAKVLGNDSIRDNQKILGLTGSMIETPVFYEHLPARENLRIHLAYMNLGRGHDICENAVDHVLDLTGLGDVGNDPVQAFSLGMRQRLALARALIHRPRLLILDEPTNGLDPAGIREMRSLFHQLAHQEKITILLSSHLLSEVVQVTDRIGVIAGGRIVLEMDTADLWREHSRDFEDFLIEAMEGRGERHV</sequence>
<dbReference type="GO" id="GO:0005524">
    <property type="term" value="F:ATP binding"/>
    <property type="evidence" value="ECO:0007669"/>
    <property type="project" value="UniProtKB-KW"/>
</dbReference>
<dbReference type="PANTHER" id="PTHR43335">
    <property type="entry name" value="ABC TRANSPORTER, ATP-BINDING PROTEIN"/>
    <property type="match status" value="1"/>
</dbReference>
<dbReference type="EMBL" id="DVIT01000025">
    <property type="protein sequence ID" value="HIS47206.1"/>
    <property type="molecule type" value="Genomic_DNA"/>
</dbReference>
<evidence type="ECO:0000256" key="1">
    <source>
        <dbReference type="ARBA" id="ARBA00005417"/>
    </source>
</evidence>
<proteinExistence type="inferred from homology"/>
<comment type="similarity">
    <text evidence="1">Belongs to the ABC transporter superfamily.</text>
</comment>
<comment type="caution">
    <text evidence="6">The sequence shown here is derived from an EMBL/GenBank/DDBJ whole genome shotgun (WGS) entry which is preliminary data.</text>
</comment>
<evidence type="ECO:0000313" key="6">
    <source>
        <dbReference type="EMBL" id="HIS47206.1"/>
    </source>
</evidence>
<dbReference type="SUPFAM" id="SSF52540">
    <property type="entry name" value="P-loop containing nucleoside triphosphate hydrolases"/>
    <property type="match status" value="1"/>
</dbReference>
<name>A0A9D1JQG7_9FIRM</name>
<evidence type="ECO:0000259" key="5">
    <source>
        <dbReference type="PROSITE" id="PS50893"/>
    </source>
</evidence>
<organism evidence="6 7">
    <name type="scientific">Candidatus Scybalocola faecigallinarum</name>
    <dbReference type="NCBI Taxonomy" id="2840941"/>
    <lineage>
        <taxon>Bacteria</taxon>
        <taxon>Bacillati</taxon>
        <taxon>Bacillota</taxon>
        <taxon>Clostridia</taxon>
        <taxon>Lachnospirales</taxon>
        <taxon>Lachnospiraceae</taxon>
        <taxon>Lachnospiraceae incertae sedis</taxon>
        <taxon>Candidatus Scybalocola (ex Gilroy et al. 2021)</taxon>
    </lineage>
</organism>
<dbReference type="InterPro" id="IPR003593">
    <property type="entry name" value="AAA+_ATPase"/>
</dbReference>
<dbReference type="Pfam" id="PF00005">
    <property type="entry name" value="ABC_tran"/>
    <property type="match status" value="1"/>
</dbReference>
<dbReference type="PROSITE" id="PS50893">
    <property type="entry name" value="ABC_TRANSPORTER_2"/>
    <property type="match status" value="1"/>
</dbReference>
<dbReference type="PANTHER" id="PTHR43335:SF8">
    <property type="entry name" value="ABC TRANSPORTER, ATP-BINDING PROTEIN"/>
    <property type="match status" value="1"/>
</dbReference>
<accession>A0A9D1JQG7</accession>
<dbReference type="GO" id="GO:0016887">
    <property type="term" value="F:ATP hydrolysis activity"/>
    <property type="evidence" value="ECO:0007669"/>
    <property type="project" value="InterPro"/>
</dbReference>
<evidence type="ECO:0000256" key="2">
    <source>
        <dbReference type="ARBA" id="ARBA00022448"/>
    </source>
</evidence>
<reference evidence="6" key="2">
    <citation type="journal article" date="2021" name="PeerJ">
        <title>Extensive microbial diversity within the chicken gut microbiome revealed by metagenomics and culture.</title>
        <authorList>
            <person name="Gilroy R."/>
            <person name="Ravi A."/>
            <person name="Getino M."/>
            <person name="Pursley I."/>
            <person name="Horton D.L."/>
            <person name="Alikhan N.F."/>
            <person name="Baker D."/>
            <person name="Gharbi K."/>
            <person name="Hall N."/>
            <person name="Watson M."/>
            <person name="Adriaenssens E.M."/>
            <person name="Foster-Nyarko E."/>
            <person name="Jarju S."/>
            <person name="Secka A."/>
            <person name="Antonio M."/>
            <person name="Oren A."/>
            <person name="Chaudhuri R.R."/>
            <person name="La Ragione R."/>
            <person name="Hildebrand F."/>
            <person name="Pallen M.J."/>
        </authorList>
    </citation>
    <scope>NUCLEOTIDE SEQUENCE</scope>
    <source>
        <strain evidence="6">CHK178-757</strain>
    </source>
</reference>
<keyword evidence="3" id="KW-0547">Nucleotide-binding</keyword>
<dbReference type="InterPro" id="IPR003439">
    <property type="entry name" value="ABC_transporter-like_ATP-bd"/>
</dbReference>
<dbReference type="InterPro" id="IPR017871">
    <property type="entry name" value="ABC_transporter-like_CS"/>
</dbReference>
<gene>
    <name evidence="6" type="ORF">IAB46_06550</name>
</gene>